<feature type="region of interest" description="Disordered" evidence="1">
    <location>
        <begin position="29"/>
        <end position="59"/>
    </location>
</feature>
<reference evidence="2" key="1">
    <citation type="journal article" date="2020" name="Fungal Divers.">
        <title>Resolving the Mortierellaceae phylogeny through synthesis of multi-gene phylogenetics and phylogenomics.</title>
        <authorList>
            <person name="Vandepol N."/>
            <person name="Liber J."/>
            <person name="Desiro A."/>
            <person name="Na H."/>
            <person name="Kennedy M."/>
            <person name="Barry K."/>
            <person name="Grigoriev I.V."/>
            <person name="Miller A.N."/>
            <person name="O'Donnell K."/>
            <person name="Stajich J.E."/>
            <person name="Bonito G."/>
        </authorList>
    </citation>
    <scope>NUCLEOTIDE SEQUENCE</scope>
    <source>
        <strain evidence="2">NRRL 28262</strain>
    </source>
</reference>
<sequence>KNLEKIVMKEEEVKVDAFGNVEKVKSTRKLSRKELKDKQKRRAAAKKRGEEVSESEEEF</sequence>
<dbReference type="AlphaFoldDB" id="A0AAD4DEZ6"/>
<accession>A0AAD4DEZ6</accession>
<dbReference type="EMBL" id="JAAAIL010000373">
    <property type="protein sequence ID" value="KAG0276415.1"/>
    <property type="molecule type" value="Genomic_DNA"/>
</dbReference>
<gene>
    <name evidence="2" type="ORF">BGZ95_007564</name>
</gene>
<dbReference type="Proteomes" id="UP001194580">
    <property type="component" value="Unassembled WGS sequence"/>
</dbReference>
<proteinExistence type="predicted"/>
<organism evidence="2 3">
    <name type="scientific">Linnemannia exigua</name>
    <dbReference type="NCBI Taxonomy" id="604196"/>
    <lineage>
        <taxon>Eukaryota</taxon>
        <taxon>Fungi</taxon>
        <taxon>Fungi incertae sedis</taxon>
        <taxon>Mucoromycota</taxon>
        <taxon>Mortierellomycotina</taxon>
        <taxon>Mortierellomycetes</taxon>
        <taxon>Mortierellales</taxon>
        <taxon>Mortierellaceae</taxon>
        <taxon>Linnemannia</taxon>
    </lineage>
</organism>
<evidence type="ECO:0000313" key="2">
    <source>
        <dbReference type="EMBL" id="KAG0276415.1"/>
    </source>
</evidence>
<name>A0AAD4DEZ6_9FUNG</name>
<feature type="non-terminal residue" evidence="2">
    <location>
        <position position="1"/>
    </location>
</feature>
<comment type="caution">
    <text evidence="2">The sequence shown here is derived from an EMBL/GenBank/DDBJ whole genome shotgun (WGS) entry which is preliminary data.</text>
</comment>
<protein>
    <submittedName>
        <fullName evidence="2">Uncharacterized protein</fullName>
    </submittedName>
</protein>
<keyword evidence="3" id="KW-1185">Reference proteome</keyword>
<evidence type="ECO:0000256" key="1">
    <source>
        <dbReference type="SAM" id="MobiDB-lite"/>
    </source>
</evidence>
<evidence type="ECO:0000313" key="3">
    <source>
        <dbReference type="Proteomes" id="UP001194580"/>
    </source>
</evidence>